<keyword evidence="3" id="KW-0808">Transferase</keyword>
<evidence type="ECO:0000256" key="8">
    <source>
        <dbReference type="ARBA" id="ARBA00023136"/>
    </source>
</evidence>
<comment type="subcellular location">
    <subcellularLocation>
        <location evidence="1">Golgi apparatus membrane</location>
        <topology evidence="1">Single-pass type II membrane protein</topology>
    </subcellularLocation>
</comment>
<dbReference type="InterPro" id="IPR009729">
    <property type="entry name" value="Gal-3-0_sulfotransfrase"/>
</dbReference>
<evidence type="ECO:0000256" key="5">
    <source>
        <dbReference type="ARBA" id="ARBA00022968"/>
    </source>
</evidence>
<dbReference type="OrthoDB" id="514299at2759"/>
<evidence type="ECO:0000256" key="4">
    <source>
        <dbReference type="ARBA" id="ARBA00022692"/>
    </source>
</evidence>
<dbReference type="GO" id="GO:0009247">
    <property type="term" value="P:glycolipid biosynthetic process"/>
    <property type="evidence" value="ECO:0007669"/>
    <property type="project" value="InterPro"/>
</dbReference>
<reference evidence="13" key="1">
    <citation type="submission" date="2025-08" db="UniProtKB">
        <authorList>
            <consortium name="RefSeq"/>
        </authorList>
    </citation>
    <scope>IDENTIFICATION</scope>
    <source>
        <tissue evidence="13">Gonad</tissue>
    </source>
</reference>
<dbReference type="InterPro" id="IPR027417">
    <property type="entry name" value="P-loop_NTPase"/>
</dbReference>
<dbReference type="PANTHER" id="PTHR14647">
    <property type="entry name" value="GALACTOSE-3-O-SULFOTRANSFERASE"/>
    <property type="match status" value="1"/>
</dbReference>
<dbReference type="GO" id="GO:0000139">
    <property type="term" value="C:Golgi membrane"/>
    <property type="evidence" value="ECO:0007669"/>
    <property type="project" value="UniProtKB-SubCell"/>
</dbReference>
<evidence type="ECO:0000256" key="9">
    <source>
        <dbReference type="ARBA" id="ARBA00023180"/>
    </source>
</evidence>
<keyword evidence="9" id="KW-0325">Glycoprotein</keyword>
<evidence type="ECO:0000256" key="3">
    <source>
        <dbReference type="ARBA" id="ARBA00022679"/>
    </source>
</evidence>
<dbReference type="PANTHER" id="PTHR14647:SF87">
    <property type="entry name" value="PUTATIVE-RELATED"/>
    <property type="match status" value="1"/>
</dbReference>
<sequence length="537" mass="62432">MAPTKRFDFRYQTQLRHLHVVFSRPTENKCPVSMVQLPHAVKANLPQVTLPRRLSTSSFGTMRRSRLRIMLIALLWLVFLSAINWVITSHVMKKNPSSSAHIVKGVGPLAPHKIDPNQDSQRPDEDDKIQDQGQDEELDDSFLSEEDDNVEDSDQKEPEKLEIEDDQGDQEKIVQDQSEERGREELAVEGGDCEPQTNFVFIKVHKAGSTTAMGIFLRYGYEHNLTFVLPRRTPSLGWPAQLNEDFYIPLKNNAFNILTHHTVYNRDLIGKIMPKDSFYLAILRHPINILKSVFNWCSLSQRLSIKADNPVAYFLENIDEYAKQLGKIDSPVSLRNFMSFEFGYTPTQAPPSDDEVQTFLGTVQKEFNLVMILEHLDESLVLLRRLMCWDMKDILYLTKNAESYDYRRAQISSDEVRMHRQMSKMDYALFEHFNATLWQKIAQQGPDFRDEVEHFKTINEQVKTYCVSRELTEALTLSSTKWYSGFSVDKEVCKNLYKPQKAYDRELKARQEPLVTDTYWDTKDEVEARWVKPKLPC</sequence>
<dbReference type="AlphaFoldDB" id="A0A6P4Y7M2"/>
<keyword evidence="12" id="KW-1185">Reference proteome</keyword>
<feature type="region of interest" description="Disordered" evidence="10">
    <location>
        <begin position="102"/>
        <end position="190"/>
    </location>
</feature>
<evidence type="ECO:0000256" key="6">
    <source>
        <dbReference type="ARBA" id="ARBA00022989"/>
    </source>
</evidence>
<accession>A0A6P4Y7M2</accession>
<keyword evidence="6 11" id="KW-1133">Transmembrane helix</keyword>
<evidence type="ECO:0000256" key="10">
    <source>
        <dbReference type="SAM" id="MobiDB-lite"/>
    </source>
</evidence>
<gene>
    <name evidence="13" type="primary">LOC109466983</name>
</gene>
<dbReference type="GeneID" id="109466983"/>
<evidence type="ECO:0000313" key="12">
    <source>
        <dbReference type="Proteomes" id="UP000515135"/>
    </source>
</evidence>
<feature type="compositionally biased region" description="Acidic residues" evidence="10">
    <location>
        <begin position="126"/>
        <end position="152"/>
    </location>
</feature>
<keyword evidence="7" id="KW-0333">Golgi apparatus</keyword>
<dbReference type="SUPFAM" id="SSF52540">
    <property type="entry name" value="P-loop containing nucleoside triphosphate hydrolases"/>
    <property type="match status" value="1"/>
</dbReference>
<feature type="transmembrane region" description="Helical" evidence="11">
    <location>
        <begin position="67"/>
        <end position="87"/>
    </location>
</feature>
<protein>
    <submittedName>
        <fullName evidence="13">Galactosylceramide sulfotransferase-like isoform X1</fullName>
    </submittedName>
</protein>
<dbReference type="Gene3D" id="3.40.50.300">
    <property type="entry name" value="P-loop containing nucleotide triphosphate hydrolases"/>
    <property type="match status" value="1"/>
</dbReference>
<keyword evidence="8 11" id="KW-0472">Membrane</keyword>
<evidence type="ECO:0000256" key="2">
    <source>
        <dbReference type="ARBA" id="ARBA00008124"/>
    </source>
</evidence>
<dbReference type="RefSeq" id="XP_019620428.1">
    <property type="nucleotide sequence ID" value="XM_019764869.1"/>
</dbReference>
<organism evidence="12 13">
    <name type="scientific">Branchiostoma belcheri</name>
    <name type="common">Amphioxus</name>
    <dbReference type="NCBI Taxonomy" id="7741"/>
    <lineage>
        <taxon>Eukaryota</taxon>
        <taxon>Metazoa</taxon>
        <taxon>Chordata</taxon>
        <taxon>Cephalochordata</taxon>
        <taxon>Leptocardii</taxon>
        <taxon>Amphioxiformes</taxon>
        <taxon>Branchiostomatidae</taxon>
        <taxon>Branchiostoma</taxon>
    </lineage>
</organism>
<evidence type="ECO:0000313" key="13">
    <source>
        <dbReference type="RefSeq" id="XP_019620428.1"/>
    </source>
</evidence>
<dbReference type="KEGG" id="bbel:109466983"/>
<dbReference type="Pfam" id="PF06990">
    <property type="entry name" value="Gal-3-0_sulfotr"/>
    <property type="match status" value="1"/>
</dbReference>
<feature type="compositionally biased region" description="Basic and acidic residues" evidence="10">
    <location>
        <begin position="112"/>
        <end position="125"/>
    </location>
</feature>
<evidence type="ECO:0000256" key="7">
    <source>
        <dbReference type="ARBA" id="ARBA00023034"/>
    </source>
</evidence>
<proteinExistence type="inferred from homology"/>
<keyword evidence="5" id="KW-0735">Signal-anchor</keyword>
<keyword evidence="4 11" id="KW-0812">Transmembrane</keyword>
<evidence type="ECO:0000256" key="11">
    <source>
        <dbReference type="SAM" id="Phobius"/>
    </source>
</evidence>
<dbReference type="GO" id="GO:0001733">
    <property type="term" value="F:galactosylceramide sulfotransferase activity"/>
    <property type="evidence" value="ECO:0007669"/>
    <property type="project" value="InterPro"/>
</dbReference>
<feature type="compositionally biased region" description="Basic and acidic residues" evidence="10">
    <location>
        <begin position="169"/>
        <end position="186"/>
    </location>
</feature>
<name>A0A6P4Y7M2_BRABE</name>
<dbReference type="Proteomes" id="UP000515135">
    <property type="component" value="Unplaced"/>
</dbReference>
<evidence type="ECO:0000256" key="1">
    <source>
        <dbReference type="ARBA" id="ARBA00004323"/>
    </source>
</evidence>
<comment type="similarity">
    <text evidence="2">Belongs to the galactose-3-O-sulfotransferase family.</text>
</comment>